<keyword evidence="4" id="KW-1185">Reference proteome</keyword>
<comment type="caution">
    <text evidence="3">The sequence shown here is derived from an EMBL/GenBank/DDBJ whole genome shotgun (WGS) entry which is preliminary data.</text>
</comment>
<dbReference type="PANTHER" id="PTHR33138">
    <property type="entry name" value="OS01G0690200 PROTEIN"/>
    <property type="match status" value="1"/>
</dbReference>
<dbReference type="Pfam" id="PF14380">
    <property type="entry name" value="WAK_assoc"/>
    <property type="match status" value="1"/>
</dbReference>
<dbReference type="InterPro" id="IPR032872">
    <property type="entry name" value="WAK_assoc_C"/>
</dbReference>
<evidence type="ECO:0000313" key="3">
    <source>
        <dbReference type="EMBL" id="KAK7272940.1"/>
    </source>
</evidence>
<reference evidence="3 4" key="1">
    <citation type="submission" date="2024-01" db="EMBL/GenBank/DDBJ databases">
        <title>The genomes of 5 underutilized Papilionoideae crops provide insights into root nodulation and disease resistanc.</title>
        <authorList>
            <person name="Yuan L."/>
        </authorList>
    </citation>
    <scope>NUCLEOTIDE SEQUENCE [LARGE SCALE GENOMIC DNA]</scope>
    <source>
        <strain evidence="3">ZHUSHIDOU_FW_LH</strain>
        <tissue evidence="3">Leaf</tissue>
    </source>
</reference>
<feature type="domain" description="Wall-associated receptor kinase C-terminal" evidence="2">
    <location>
        <begin position="87"/>
        <end position="156"/>
    </location>
</feature>
<evidence type="ECO:0000259" key="2">
    <source>
        <dbReference type="Pfam" id="PF14380"/>
    </source>
</evidence>
<keyword evidence="1" id="KW-0325">Glycoprotein</keyword>
<name>A0AAN9FG23_CROPI</name>
<organism evidence="3 4">
    <name type="scientific">Crotalaria pallida</name>
    <name type="common">Smooth rattlebox</name>
    <name type="synonym">Crotalaria striata</name>
    <dbReference type="NCBI Taxonomy" id="3830"/>
    <lineage>
        <taxon>Eukaryota</taxon>
        <taxon>Viridiplantae</taxon>
        <taxon>Streptophyta</taxon>
        <taxon>Embryophyta</taxon>
        <taxon>Tracheophyta</taxon>
        <taxon>Spermatophyta</taxon>
        <taxon>Magnoliopsida</taxon>
        <taxon>eudicotyledons</taxon>
        <taxon>Gunneridae</taxon>
        <taxon>Pentapetalae</taxon>
        <taxon>rosids</taxon>
        <taxon>fabids</taxon>
        <taxon>Fabales</taxon>
        <taxon>Fabaceae</taxon>
        <taxon>Papilionoideae</taxon>
        <taxon>50 kb inversion clade</taxon>
        <taxon>genistoids sensu lato</taxon>
        <taxon>core genistoids</taxon>
        <taxon>Crotalarieae</taxon>
        <taxon>Crotalaria</taxon>
    </lineage>
</organism>
<proteinExistence type="predicted"/>
<dbReference type="PANTHER" id="PTHR33138:SF11">
    <property type="entry name" value="KINASE-LIKE PROTEIN"/>
    <property type="match status" value="1"/>
</dbReference>
<dbReference type="AlphaFoldDB" id="A0AAN9FG23"/>
<gene>
    <name evidence="3" type="ORF">RIF29_13985</name>
</gene>
<accession>A0AAN9FG23</accession>
<evidence type="ECO:0000256" key="1">
    <source>
        <dbReference type="ARBA" id="ARBA00023180"/>
    </source>
</evidence>
<dbReference type="EMBL" id="JAYWIO010000003">
    <property type="protein sequence ID" value="KAK7272940.1"/>
    <property type="molecule type" value="Genomic_DNA"/>
</dbReference>
<dbReference type="Proteomes" id="UP001372338">
    <property type="component" value="Unassembled WGS sequence"/>
</dbReference>
<evidence type="ECO:0000313" key="4">
    <source>
        <dbReference type="Proteomes" id="UP001372338"/>
    </source>
</evidence>
<sequence length="196" mass="21290">MIIGICTHVISIAFCDLNKSPLRDDFVNAWSNHLLIQSFRSDEKNLTLFYGCPGTNDLPSMIGRVNCFPNGTSNEYFYAQFGARALPLLCRSSVVVPVSLSLENINDFTNIQGALNYGFSVTGIAGVEECEECKKSDGACGYDLSSNQTTCYCRDQFLDTVTKTCSSSPNAKAPPQSQVPPVQGMYAMPGSSACFK</sequence>
<protein>
    <recommendedName>
        <fullName evidence="2">Wall-associated receptor kinase C-terminal domain-containing protein</fullName>
    </recommendedName>
</protein>